<evidence type="ECO:0000313" key="2">
    <source>
        <dbReference type="Proteomes" id="UP001237642"/>
    </source>
</evidence>
<dbReference type="Proteomes" id="UP001237642">
    <property type="component" value="Unassembled WGS sequence"/>
</dbReference>
<comment type="caution">
    <text evidence="1">The sequence shown here is derived from an EMBL/GenBank/DDBJ whole genome shotgun (WGS) entry which is preliminary data.</text>
</comment>
<reference evidence="1" key="2">
    <citation type="submission" date="2023-05" db="EMBL/GenBank/DDBJ databases">
        <authorList>
            <person name="Schelkunov M.I."/>
        </authorList>
    </citation>
    <scope>NUCLEOTIDE SEQUENCE</scope>
    <source>
        <strain evidence="1">Hsosn_3</strain>
        <tissue evidence="1">Leaf</tissue>
    </source>
</reference>
<proteinExistence type="predicted"/>
<sequence>MNKNINRERTLAISEHDVNKANISCPVIVHEFPFNFDDLCHTPSEDRCGKEQGKPMSMVKSIIYCGEVFSGQNDKIIEQVEVCSTTVLPQTICEDFAGFDNQMLADLMGSTRRRISRISDLNVVKFEETEPSTVITDKIVPKDGIDSLKESSSTLVRNLVEDIGSYCEKSDAEIVTHDVSQEDLTKKLMLQECPWRNSQYTKMQWMQMHLLINLQYSGESLTLTGETNKAQGVPIAELTRSEDVMDVDAPPNLQYGRESLTITGETNQAHAERGPEEISDFDIFSHVLKLRSDEVDGEESRSCFKSSSFMLDKSEDAGKELGIFMVSPTKEQLQNLGEELVREKGPESIENQHAAFNIPGSGDDNVSVDNIVDILNESHLESETNKNAHQKVDCYNSNKSDEDFTRTVITTKRLGDLLVVQKNIYESWFSPNKTCFEDVCKGNLEKHFRAWSDGSNYFANEATLNLYLELSRVEKNSQVVNFHP</sequence>
<dbReference type="AlphaFoldDB" id="A0AAD8HIM5"/>
<accession>A0AAD8HIM5</accession>
<reference evidence="1" key="1">
    <citation type="submission" date="2023-02" db="EMBL/GenBank/DDBJ databases">
        <title>Genome of toxic invasive species Heracleum sosnowskyi carries increased number of genes despite the absence of recent whole-genome duplications.</title>
        <authorList>
            <person name="Schelkunov M."/>
            <person name="Shtratnikova V."/>
            <person name="Makarenko M."/>
            <person name="Klepikova A."/>
            <person name="Omelchenko D."/>
            <person name="Novikova G."/>
            <person name="Obukhova E."/>
            <person name="Bogdanov V."/>
            <person name="Penin A."/>
            <person name="Logacheva M."/>
        </authorList>
    </citation>
    <scope>NUCLEOTIDE SEQUENCE</scope>
    <source>
        <strain evidence="1">Hsosn_3</strain>
        <tissue evidence="1">Leaf</tissue>
    </source>
</reference>
<gene>
    <name evidence="1" type="ORF">POM88_042535</name>
</gene>
<dbReference type="EMBL" id="JAUIZM010000009">
    <property type="protein sequence ID" value="KAK1366974.1"/>
    <property type="molecule type" value="Genomic_DNA"/>
</dbReference>
<organism evidence="1 2">
    <name type="scientific">Heracleum sosnowskyi</name>
    <dbReference type="NCBI Taxonomy" id="360622"/>
    <lineage>
        <taxon>Eukaryota</taxon>
        <taxon>Viridiplantae</taxon>
        <taxon>Streptophyta</taxon>
        <taxon>Embryophyta</taxon>
        <taxon>Tracheophyta</taxon>
        <taxon>Spermatophyta</taxon>
        <taxon>Magnoliopsida</taxon>
        <taxon>eudicotyledons</taxon>
        <taxon>Gunneridae</taxon>
        <taxon>Pentapetalae</taxon>
        <taxon>asterids</taxon>
        <taxon>campanulids</taxon>
        <taxon>Apiales</taxon>
        <taxon>Apiaceae</taxon>
        <taxon>Apioideae</taxon>
        <taxon>apioid superclade</taxon>
        <taxon>Tordylieae</taxon>
        <taxon>Tordyliinae</taxon>
        <taxon>Heracleum</taxon>
    </lineage>
</organism>
<keyword evidence="2" id="KW-1185">Reference proteome</keyword>
<name>A0AAD8HIM5_9APIA</name>
<evidence type="ECO:0000313" key="1">
    <source>
        <dbReference type="EMBL" id="KAK1366974.1"/>
    </source>
</evidence>
<protein>
    <submittedName>
        <fullName evidence="1">Uncharacterized protein</fullName>
    </submittedName>
</protein>